<name>C0PFM6_MAIZE</name>
<dbReference type="KEGG" id="zma:103643979"/>
<protein>
    <submittedName>
        <fullName evidence="3">Uncharacterized protein</fullName>
    </submittedName>
</protein>
<sequence>MTDVLASHQQWPTALDKSEVRAWPKSCMIALLPHLRWRQQRLKMVCDLCLLSFVMYLSVLICNGAVLAHMCAAILRTDGGSAARQNLRQRSLAPAPLGLLGPRHATGAAGPVPTPGTPTAGRGHASRTRAVEASPA</sequence>
<keyword evidence="2" id="KW-0812">Transmembrane</keyword>
<dbReference type="EMBL" id="BT067095">
    <property type="protein sequence ID" value="ACN33992.1"/>
    <property type="molecule type" value="mRNA"/>
</dbReference>
<feature type="region of interest" description="Disordered" evidence="1">
    <location>
        <begin position="95"/>
        <end position="136"/>
    </location>
</feature>
<keyword evidence="2" id="KW-0472">Membrane</keyword>
<evidence type="ECO:0000256" key="2">
    <source>
        <dbReference type="SAM" id="Phobius"/>
    </source>
</evidence>
<feature type="compositionally biased region" description="Low complexity" evidence="1">
    <location>
        <begin position="95"/>
        <end position="121"/>
    </location>
</feature>
<feature type="transmembrane region" description="Helical" evidence="2">
    <location>
        <begin position="45"/>
        <end position="68"/>
    </location>
</feature>
<keyword evidence="2" id="KW-1133">Transmembrane helix</keyword>
<evidence type="ECO:0000313" key="3">
    <source>
        <dbReference type="EMBL" id="ACN33992.1"/>
    </source>
</evidence>
<reference evidence="3" key="1">
    <citation type="journal article" date="2009" name="PLoS Genet.">
        <title>Sequencing, mapping, and analysis of 27,455 maize full-length cDNAs.</title>
        <authorList>
            <person name="Soderlund C."/>
            <person name="Descour A."/>
            <person name="Kudrna D."/>
            <person name="Bomhoff M."/>
            <person name="Boyd L."/>
            <person name="Currie J."/>
            <person name="Angelova A."/>
            <person name="Collura K."/>
            <person name="Wissotski M."/>
            <person name="Ashley E."/>
            <person name="Morrow D."/>
            <person name="Fernandes J."/>
            <person name="Walbot V."/>
            <person name="Yu Y."/>
        </authorList>
    </citation>
    <scope>NUCLEOTIDE SEQUENCE</scope>
    <source>
        <strain evidence="3">B73</strain>
    </source>
</reference>
<evidence type="ECO:0000256" key="1">
    <source>
        <dbReference type="SAM" id="MobiDB-lite"/>
    </source>
</evidence>
<reference evidence="3" key="2">
    <citation type="submission" date="2012-06" db="EMBL/GenBank/DDBJ databases">
        <authorList>
            <person name="Yu Y."/>
            <person name="Currie J."/>
            <person name="Lomeli R."/>
            <person name="Angelova A."/>
            <person name="Collura K."/>
            <person name="Wissotski M."/>
            <person name="Campos D."/>
            <person name="Kudrna D."/>
            <person name="Golser W."/>
            <person name="Ashely E."/>
            <person name="Descour A."/>
            <person name="Fernandes J."/>
            <person name="Soderlund C."/>
            <person name="Walbot V."/>
        </authorList>
    </citation>
    <scope>NUCLEOTIDE SEQUENCE</scope>
    <source>
        <strain evidence="3">B73</strain>
    </source>
</reference>
<organism evidence="3">
    <name type="scientific">Zea mays</name>
    <name type="common">Maize</name>
    <dbReference type="NCBI Taxonomy" id="4577"/>
    <lineage>
        <taxon>Eukaryota</taxon>
        <taxon>Viridiplantae</taxon>
        <taxon>Streptophyta</taxon>
        <taxon>Embryophyta</taxon>
        <taxon>Tracheophyta</taxon>
        <taxon>Spermatophyta</taxon>
        <taxon>Magnoliopsida</taxon>
        <taxon>Liliopsida</taxon>
        <taxon>Poales</taxon>
        <taxon>Poaceae</taxon>
        <taxon>PACMAD clade</taxon>
        <taxon>Panicoideae</taxon>
        <taxon>Andropogonodae</taxon>
        <taxon>Andropogoneae</taxon>
        <taxon>Tripsacinae</taxon>
        <taxon>Zea</taxon>
    </lineage>
</organism>
<dbReference type="OrthoDB" id="689207at2759"/>
<dbReference type="GeneID" id="103643979"/>
<accession>C0PFM6</accession>
<proteinExistence type="evidence at transcript level"/>
<dbReference type="HOGENOM" id="CLU_1878431_0_0_1"/>
<dbReference type="AlphaFoldDB" id="C0PFM6"/>
<dbReference type="RefSeq" id="NP_001169518.2">
    <property type="nucleotide sequence ID" value="NM_001176047.2"/>
</dbReference>